<dbReference type="PROSITE" id="PS50006">
    <property type="entry name" value="FHA_DOMAIN"/>
    <property type="match status" value="1"/>
</dbReference>
<sequence>MNQAPAPFPPRSGSHPRGPHLTGRFADGTLGEFPLGPTTSLGRHPSNTLRLVDREVSKEHATIEKVGRDFVLRDLNSSNGTFVNGRRVTGEMRLRDGDEIALGSSRLVFHSGDAAPGQGNNPPTLPGVTVVANAVSMPAFLAQMDQVPQNFRPSDQVTDTAALRRDYEKLRLAHEFHRQVSLKGNQADLFEQILKVAFELLAADHGVILKVGVEGEFIPAAVHHRQGKQVNVMLSDTVLKRVVETGKAVLTADAIIDERFSAAESIVAQGIRSAMAVPLMVNGDIQAVLFLDSRQQINAFSEKDLTILSGIAAQAGIALENAALAEQIRNEAVTRAELSRFLSKAVADAVINGGTEDLRQSRLAEVSCLFADIRGFTTLAESDSPQEVVSMLNSFFTAMADVVFRYEGNLDKFIGDCVMAVWGPPSSHPDDPARALRAALEMQDAVTELNRQRVLDGKKPIEVGIGVNTGQAVVGYMGSAERHEFTAIGDTVNTASRLCGIAKSGEVLASEATVRKSGPGFDVEELPMLQVKGKEKGVQTFRVHGAELTTSTSRKVR</sequence>
<dbReference type="Pfam" id="PF01590">
    <property type="entry name" value="GAF"/>
    <property type="match status" value="1"/>
</dbReference>
<dbReference type="CDD" id="cd00060">
    <property type="entry name" value="FHA"/>
    <property type="match status" value="1"/>
</dbReference>
<name>A0A3A8N7I7_9BACT</name>
<dbReference type="PANTHER" id="PTHR43081">
    <property type="entry name" value="ADENYLATE CYCLASE, TERMINAL-DIFFERENTIATION SPECIFIC-RELATED"/>
    <property type="match status" value="1"/>
</dbReference>
<dbReference type="RefSeq" id="WP_120628817.1">
    <property type="nucleotide sequence ID" value="NZ_RAWG01000261.1"/>
</dbReference>
<dbReference type="Gene3D" id="2.60.200.20">
    <property type="match status" value="1"/>
</dbReference>
<dbReference type="OrthoDB" id="9806735at2"/>
<dbReference type="Proteomes" id="UP000273405">
    <property type="component" value="Unassembled WGS sequence"/>
</dbReference>
<dbReference type="InterPro" id="IPR003018">
    <property type="entry name" value="GAF"/>
</dbReference>
<dbReference type="SMART" id="SM00065">
    <property type="entry name" value="GAF"/>
    <property type="match status" value="1"/>
</dbReference>
<evidence type="ECO:0000259" key="3">
    <source>
        <dbReference type="PROSITE" id="PS50125"/>
    </source>
</evidence>
<evidence type="ECO:0000256" key="1">
    <source>
        <dbReference type="SAM" id="MobiDB-lite"/>
    </source>
</evidence>
<feature type="domain" description="Guanylate cyclase" evidence="3">
    <location>
        <begin position="367"/>
        <end position="499"/>
    </location>
</feature>
<gene>
    <name evidence="4" type="ORF">D7X12_30785</name>
</gene>
<dbReference type="PROSITE" id="PS50125">
    <property type="entry name" value="GUANYLATE_CYCLASE_2"/>
    <property type="match status" value="1"/>
</dbReference>
<keyword evidence="5" id="KW-1185">Reference proteome</keyword>
<dbReference type="SMART" id="SM00240">
    <property type="entry name" value="FHA"/>
    <property type="match status" value="1"/>
</dbReference>
<reference evidence="5" key="1">
    <citation type="submission" date="2018-09" db="EMBL/GenBank/DDBJ databases">
        <authorList>
            <person name="Livingstone P.G."/>
            <person name="Whitworth D.E."/>
        </authorList>
    </citation>
    <scope>NUCLEOTIDE SEQUENCE [LARGE SCALE GENOMIC DNA]</scope>
    <source>
        <strain evidence="5">CA040B</strain>
    </source>
</reference>
<dbReference type="GO" id="GO:0006171">
    <property type="term" value="P:cAMP biosynthetic process"/>
    <property type="evidence" value="ECO:0007669"/>
    <property type="project" value="TreeGrafter"/>
</dbReference>
<feature type="domain" description="FHA" evidence="2">
    <location>
        <begin position="39"/>
        <end position="88"/>
    </location>
</feature>
<dbReference type="SUPFAM" id="SSF49879">
    <property type="entry name" value="SMAD/FHA domain"/>
    <property type="match status" value="1"/>
</dbReference>
<dbReference type="EMBL" id="RAWG01000261">
    <property type="protein sequence ID" value="RKH37095.1"/>
    <property type="molecule type" value="Genomic_DNA"/>
</dbReference>
<protein>
    <submittedName>
        <fullName evidence="4">FHA domain-containing protein</fullName>
    </submittedName>
</protein>
<evidence type="ECO:0000259" key="2">
    <source>
        <dbReference type="PROSITE" id="PS50006"/>
    </source>
</evidence>
<comment type="caution">
    <text evidence="4">The sequence shown here is derived from an EMBL/GenBank/DDBJ whole genome shotgun (WGS) entry which is preliminary data.</text>
</comment>
<proteinExistence type="predicted"/>
<dbReference type="GO" id="GO:0004016">
    <property type="term" value="F:adenylate cyclase activity"/>
    <property type="evidence" value="ECO:0007669"/>
    <property type="project" value="UniProtKB-ARBA"/>
</dbReference>
<dbReference type="Pfam" id="PF00498">
    <property type="entry name" value="FHA"/>
    <property type="match status" value="1"/>
</dbReference>
<feature type="region of interest" description="Disordered" evidence="1">
    <location>
        <begin position="1"/>
        <end position="45"/>
    </location>
</feature>
<dbReference type="SUPFAM" id="SSF55781">
    <property type="entry name" value="GAF domain-like"/>
    <property type="match status" value="1"/>
</dbReference>
<dbReference type="SUPFAM" id="SSF55073">
    <property type="entry name" value="Nucleotide cyclase"/>
    <property type="match status" value="1"/>
</dbReference>
<organism evidence="4 5">
    <name type="scientific">Corallococcus sicarius</name>
    <dbReference type="NCBI Taxonomy" id="2316726"/>
    <lineage>
        <taxon>Bacteria</taxon>
        <taxon>Pseudomonadati</taxon>
        <taxon>Myxococcota</taxon>
        <taxon>Myxococcia</taxon>
        <taxon>Myxococcales</taxon>
        <taxon>Cystobacterineae</taxon>
        <taxon>Myxococcaceae</taxon>
        <taxon>Corallococcus</taxon>
    </lineage>
</organism>
<dbReference type="SMART" id="SM00044">
    <property type="entry name" value="CYCc"/>
    <property type="match status" value="1"/>
</dbReference>
<dbReference type="InterPro" id="IPR029787">
    <property type="entry name" value="Nucleotide_cyclase"/>
</dbReference>
<dbReference type="GO" id="GO:0035556">
    <property type="term" value="P:intracellular signal transduction"/>
    <property type="evidence" value="ECO:0007669"/>
    <property type="project" value="InterPro"/>
</dbReference>
<evidence type="ECO:0000313" key="4">
    <source>
        <dbReference type="EMBL" id="RKH37095.1"/>
    </source>
</evidence>
<dbReference type="PANTHER" id="PTHR43081:SF1">
    <property type="entry name" value="ADENYLATE CYCLASE, TERMINAL-DIFFERENTIATION SPECIFIC"/>
    <property type="match status" value="1"/>
</dbReference>
<dbReference type="Gene3D" id="3.30.70.1230">
    <property type="entry name" value="Nucleotide cyclase"/>
    <property type="match status" value="1"/>
</dbReference>
<dbReference type="InterPro" id="IPR000253">
    <property type="entry name" value="FHA_dom"/>
</dbReference>
<dbReference type="Pfam" id="PF00211">
    <property type="entry name" value="Guanylate_cyc"/>
    <property type="match status" value="1"/>
</dbReference>
<dbReference type="InterPro" id="IPR050697">
    <property type="entry name" value="Adenylyl/Guanylyl_Cyclase_3/4"/>
</dbReference>
<accession>A0A3A8N7I7</accession>
<dbReference type="InterPro" id="IPR029016">
    <property type="entry name" value="GAF-like_dom_sf"/>
</dbReference>
<dbReference type="CDD" id="cd07302">
    <property type="entry name" value="CHD"/>
    <property type="match status" value="1"/>
</dbReference>
<evidence type="ECO:0000313" key="5">
    <source>
        <dbReference type="Proteomes" id="UP000273405"/>
    </source>
</evidence>
<dbReference type="InterPro" id="IPR008984">
    <property type="entry name" value="SMAD_FHA_dom_sf"/>
</dbReference>
<dbReference type="Gene3D" id="3.30.450.40">
    <property type="match status" value="1"/>
</dbReference>
<dbReference type="AlphaFoldDB" id="A0A3A8N7I7"/>
<feature type="compositionally biased region" description="Pro residues" evidence="1">
    <location>
        <begin position="1"/>
        <end position="10"/>
    </location>
</feature>
<dbReference type="InterPro" id="IPR001054">
    <property type="entry name" value="A/G_cyclase"/>
</dbReference>